<gene>
    <name evidence="2" type="ORF">GEV02_19575</name>
</gene>
<reference evidence="2 3" key="1">
    <citation type="submission" date="2019-10" db="EMBL/GenBank/DDBJ databases">
        <title>Two novel species isolated from a subtropical stream in China.</title>
        <authorList>
            <person name="Lu H."/>
        </authorList>
    </citation>
    <scope>NUCLEOTIDE SEQUENCE [LARGE SCALE GENOMIC DNA]</scope>
    <source>
        <strain evidence="2 3">FT29W</strain>
    </source>
</reference>
<evidence type="ECO:0000313" key="3">
    <source>
        <dbReference type="Proteomes" id="UP000440498"/>
    </source>
</evidence>
<accession>A0A6A7N5P2</accession>
<keyword evidence="3" id="KW-1185">Reference proteome</keyword>
<dbReference type="InterPro" id="IPR018958">
    <property type="entry name" value="Knr4/Smi1-like_dom"/>
</dbReference>
<dbReference type="Pfam" id="PF09346">
    <property type="entry name" value="SMI1_KNR4"/>
    <property type="match status" value="1"/>
</dbReference>
<dbReference type="SUPFAM" id="SSF160631">
    <property type="entry name" value="SMI1/KNR4-like"/>
    <property type="match status" value="1"/>
</dbReference>
<dbReference type="RefSeq" id="WP_152839561.1">
    <property type="nucleotide sequence ID" value="NZ_WHUG01000008.1"/>
</dbReference>
<dbReference type="EMBL" id="WHUG01000008">
    <property type="protein sequence ID" value="MQA40356.1"/>
    <property type="molecule type" value="Genomic_DNA"/>
</dbReference>
<feature type="domain" description="Knr4/Smi1-like" evidence="1">
    <location>
        <begin position="7"/>
        <end position="145"/>
    </location>
</feature>
<dbReference type="AlphaFoldDB" id="A0A6A7N5P2"/>
<proteinExistence type="predicted"/>
<protein>
    <recommendedName>
        <fullName evidence="1">Knr4/Smi1-like domain-containing protein</fullName>
    </recommendedName>
</protein>
<dbReference type="Gene3D" id="3.40.1580.10">
    <property type="entry name" value="SMI1/KNR4-like"/>
    <property type="match status" value="1"/>
</dbReference>
<name>A0A6A7N5P2_9BURK</name>
<organism evidence="2 3">
    <name type="scientific">Rugamonas aquatica</name>
    <dbReference type="NCBI Taxonomy" id="2743357"/>
    <lineage>
        <taxon>Bacteria</taxon>
        <taxon>Pseudomonadati</taxon>
        <taxon>Pseudomonadota</taxon>
        <taxon>Betaproteobacteria</taxon>
        <taxon>Burkholderiales</taxon>
        <taxon>Oxalobacteraceae</taxon>
        <taxon>Telluria group</taxon>
        <taxon>Rugamonas</taxon>
    </lineage>
</organism>
<comment type="caution">
    <text evidence="2">The sequence shown here is derived from an EMBL/GenBank/DDBJ whole genome shotgun (WGS) entry which is preliminary data.</text>
</comment>
<evidence type="ECO:0000313" key="2">
    <source>
        <dbReference type="EMBL" id="MQA40356.1"/>
    </source>
</evidence>
<evidence type="ECO:0000259" key="1">
    <source>
        <dbReference type="SMART" id="SM00860"/>
    </source>
</evidence>
<dbReference type="Proteomes" id="UP000440498">
    <property type="component" value="Unassembled WGS sequence"/>
</dbReference>
<dbReference type="InterPro" id="IPR037883">
    <property type="entry name" value="Knr4/Smi1-like_sf"/>
</dbReference>
<dbReference type="SMART" id="SM00860">
    <property type="entry name" value="SMI1_KNR4"/>
    <property type="match status" value="1"/>
</dbReference>
<sequence>MLKGDIPDKRECVLRDFERTINQTLPAAYRQFLLSTGGDTPLGNSFVVDEGDETWETEVSFFGLQTGAYCLYSVPENFIEYKGRIPTHLIPIGNDPGGNLICISIADETRGQVFFADHEYFSYDGEPNNDNAKFLAESITDFLDSLRDCLRN</sequence>